<dbReference type="EMBL" id="QXTE01000842">
    <property type="protein sequence ID" value="TFJ96041.1"/>
    <property type="molecule type" value="Genomic_DNA"/>
</dbReference>
<keyword evidence="7" id="KW-1015">Disulfide bond</keyword>
<keyword evidence="13" id="KW-1185">Reference proteome</keyword>
<evidence type="ECO:0000256" key="7">
    <source>
        <dbReference type="ARBA" id="ARBA00023157"/>
    </source>
</evidence>
<dbReference type="GO" id="GO:0007166">
    <property type="term" value="P:cell surface receptor signaling pathway"/>
    <property type="evidence" value="ECO:0007669"/>
    <property type="project" value="TreeGrafter"/>
</dbReference>
<dbReference type="InterPro" id="IPR036179">
    <property type="entry name" value="Ig-like_dom_sf"/>
</dbReference>
<dbReference type="InterPro" id="IPR013783">
    <property type="entry name" value="Ig-like_fold"/>
</dbReference>
<keyword evidence="5" id="KW-1133">Transmembrane helix</keyword>
<dbReference type="InterPro" id="IPR003599">
    <property type="entry name" value="Ig_sub"/>
</dbReference>
<feature type="domain" description="Ig-like" evidence="11">
    <location>
        <begin position="19"/>
        <end position="115"/>
    </location>
</feature>
<evidence type="ECO:0000256" key="2">
    <source>
        <dbReference type="ARBA" id="ARBA00022475"/>
    </source>
</evidence>
<dbReference type="Proteomes" id="UP000297703">
    <property type="component" value="Unassembled WGS sequence"/>
</dbReference>
<name>A0A4D9DHX6_9SAUR</name>
<gene>
    <name evidence="12" type="ORF">DR999_PMT22208</name>
</gene>
<protein>
    <submittedName>
        <fullName evidence="12">D-3-phosphoglycerate dehydrogenase</fullName>
    </submittedName>
</protein>
<dbReference type="InterPro" id="IPR007110">
    <property type="entry name" value="Ig-like_dom"/>
</dbReference>
<keyword evidence="2" id="KW-1003">Cell membrane</keyword>
<dbReference type="PANTHER" id="PTHR25466">
    <property type="entry name" value="T-LYMPHOCYTE ACTIVATION ANTIGEN"/>
    <property type="match status" value="1"/>
</dbReference>
<evidence type="ECO:0000256" key="6">
    <source>
        <dbReference type="ARBA" id="ARBA00023136"/>
    </source>
</evidence>
<dbReference type="Pfam" id="PF07686">
    <property type="entry name" value="V-set"/>
    <property type="match status" value="1"/>
</dbReference>
<dbReference type="GO" id="GO:0009897">
    <property type="term" value="C:external side of plasma membrane"/>
    <property type="evidence" value="ECO:0007669"/>
    <property type="project" value="TreeGrafter"/>
</dbReference>
<dbReference type="GO" id="GO:0006955">
    <property type="term" value="P:immune response"/>
    <property type="evidence" value="ECO:0007669"/>
    <property type="project" value="TreeGrafter"/>
</dbReference>
<keyword evidence="8" id="KW-0675">Receptor</keyword>
<dbReference type="PANTHER" id="PTHR25466:SF14">
    <property type="entry name" value="BUTYROPHILIN SUBFAMILY 2 MEMBER A2-LIKE-RELATED"/>
    <property type="match status" value="1"/>
</dbReference>
<keyword evidence="4" id="KW-0732">Signal</keyword>
<keyword evidence="10" id="KW-0393">Immunoglobulin domain</keyword>
<sequence length="135" mass="15084">MFSFSLSASDPVRIEADVGEDVLLPCIVERRDAVRLPNPTVNWQWSGRCEVVNSYYNGKNHPEHQCGRYNGRTEFSSQGLSDGNASLLLKNVTPGDFGNYTCHASLYENTPQTLQTVLLMPKKTPGRSTTFPYQP</sequence>
<dbReference type="STRING" id="55544.A0A4D9DHX6"/>
<dbReference type="GO" id="GO:0071222">
    <property type="term" value="P:cellular response to lipopolysaccharide"/>
    <property type="evidence" value="ECO:0007669"/>
    <property type="project" value="TreeGrafter"/>
</dbReference>
<dbReference type="SMART" id="SM00409">
    <property type="entry name" value="IG"/>
    <property type="match status" value="1"/>
</dbReference>
<comment type="subcellular location">
    <subcellularLocation>
        <location evidence="1">Cell membrane</location>
        <topology evidence="1">Single-pass type I membrane protein</topology>
    </subcellularLocation>
</comment>
<dbReference type="GO" id="GO:0042130">
    <property type="term" value="P:negative regulation of T cell proliferation"/>
    <property type="evidence" value="ECO:0007669"/>
    <property type="project" value="TreeGrafter"/>
</dbReference>
<evidence type="ECO:0000256" key="10">
    <source>
        <dbReference type="ARBA" id="ARBA00023319"/>
    </source>
</evidence>
<evidence type="ECO:0000256" key="3">
    <source>
        <dbReference type="ARBA" id="ARBA00022692"/>
    </source>
</evidence>
<proteinExistence type="predicted"/>
<evidence type="ECO:0000256" key="9">
    <source>
        <dbReference type="ARBA" id="ARBA00023180"/>
    </source>
</evidence>
<reference evidence="12 13" key="1">
    <citation type="submission" date="2019-04" db="EMBL/GenBank/DDBJ databases">
        <title>Draft genome of the big-headed turtle Platysternon megacephalum.</title>
        <authorList>
            <person name="Gong S."/>
        </authorList>
    </citation>
    <scope>NUCLEOTIDE SEQUENCE [LARGE SCALE GENOMIC DNA]</scope>
    <source>
        <strain evidence="12">DO16091913</strain>
        <tissue evidence="12">Muscle</tissue>
    </source>
</reference>
<dbReference type="PROSITE" id="PS50835">
    <property type="entry name" value="IG_LIKE"/>
    <property type="match status" value="1"/>
</dbReference>
<evidence type="ECO:0000256" key="8">
    <source>
        <dbReference type="ARBA" id="ARBA00023170"/>
    </source>
</evidence>
<dbReference type="SUPFAM" id="SSF48726">
    <property type="entry name" value="Immunoglobulin"/>
    <property type="match status" value="1"/>
</dbReference>
<dbReference type="GO" id="GO:0042102">
    <property type="term" value="P:positive regulation of T cell proliferation"/>
    <property type="evidence" value="ECO:0007669"/>
    <property type="project" value="TreeGrafter"/>
</dbReference>
<keyword evidence="6" id="KW-0472">Membrane</keyword>
<keyword evidence="9" id="KW-0325">Glycoprotein</keyword>
<organism evidence="12 13">
    <name type="scientific">Platysternon megacephalum</name>
    <name type="common">big-headed turtle</name>
    <dbReference type="NCBI Taxonomy" id="55544"/>
    <lineage>
        <taxon>Eukaryota</taxon>
        <taxon>Metazoa</taxon>
        <taxon>Chordata</taxon>
        <taxon>Craniata</taxon>
        <taxon>Vertebrata</taxon>
        <taxon>Euteleostomi</taxon>
        <taxon>Archelosauria</taxon>
        <taxon>Testudinata</taxon>
        <taxon>Testudines</taxon>
        <taxon>Cryptodira</taxon>
        <taxon>Durocryptodira</taxon>
        <taxon>Testudinoidea</taxon>
        <taxon>Platysternidae</taxon>
        <taxon>Platysternon</taxon>
    </lineage>
</organism>
<dbReference type="Gene3D" id="2.60.40.10">
    <property type="entry name" value="Immunoglobulins"/>
    <property type="match status" value="1"/>
</dbReference>
<dbReference type="FunFam" id="2.60.40.10:FF:000142">
    <property type="entry name" value="V-set domain-containing T-cell activation inhibitor 1"/>
    <property type="match status" value="1"/>
</dbReference>
<dbReference type="GO" id="GO:0031295">
    <property type="term" value="P:T cell costimulation"/>
    <property type="evidence" value="ECO:0007669"/>
    <property type="project" value="TreeGrafter"/>
</dbReference>
<accession>A0A4D9DHX6</accession>
<evidence type="ECO:0000256" key="4">
    <source>
        <dbReference type="ARBA" id="ARBA00022729"/>
    </source>
</evidence>
<dbReference type="AlphaFoldDB" id="A0A4D9DHX6"/>
<comment type="caution">
    <text evidence="12">The sequence shown here is derived from an EMBL/GenBank/DDBJ whole genome shotgun (WGS) entry which is preliminary data.</text>
</comment>
<evidence type="ECO:0000256" key="1">
    <source>
        <dbReference type="ARBA" id="ARBA00004251"/>
    </source>
</evidence>
<dbReference type="OrthoDB" id="7225082at2759"/>
<evidence type="ECO:0000313" key="12">
    <source>
        <dbReference type="EMBL" id="TFJ96041.1"/>
    </source>
</evidence>
<evidence type="ECO:0000313" key="13">
    <source>
        <dbReference type="Proteomes" id="UP000297703"/>
    </source>
</evidence>
<reference evidence="12 13" key="2">
    <citation type="submission" date="2019-04" db="EMBL/GenBank/DDBJ databases">
        <title>The genome sequence of big-headed turtle.</title>
        <authorList>
            <person name="Gong S."/>
        </authorList>
    </citation>
    <scope>NUCLEOTIDE SEQUENCE [LARGE SCALE GENOMIC DNA]</scope>
    <source>
        <strain evidence="12">DO16091913</strain>
        <tissue evidence="12">Muscle</tissue>
    </source>
</reference>
<evidence type="ECO:0000256" key="5">
    <source>
        <dbReference type="ARBA" id="ARBA00022989"/>
    </source>
</evidence>
<keyword evidence="3" id="KW-0812">Transmembrane</keyword>
<dbReference type="InterPro" id="IPR051713">
    <property type="entry name" value="T-cell_Activation_Regulation"/>
</dbReference>
<dbReference type="InterPro" id="IPR013106">
    <property type="entry name" value="Ig_V-set"/>
</dbReference>
<evidence type="ECO:0000259" key="11">
    <source>
        <dbReference type="PROSITE" id="PS50835"/>
    </source>
</evidence>